<feature type="domain" description="Transposase IS204/IS1001/IS1096/IS1165 zinc-finger" evidence="1">
    <location>
        <begin position="33"/>
        <end position="74"/>
    </location>
</feature>
<dbReference type="InterPro" id="IPR029261">
    <property type="entry name" value="Transposase_Znf"/>
</dbReference>
<proteinExistence type="predicted"/>
<evidence type="ECO:0000313" key="3">
    <source>
        <dbReference type="Proteomes" id="UP000050509"/>
    </source>
</evidence>
<evidence type="ECO:0000313" key="2">
    <source>
        <dbReference type="EMBL" id="KPV50627.1"/>
    </source>
</evidence>
<evidence type="ECO:0000259" key="1">
    <source>
        <dbReference type="Pfam" id="PF14690"/>
    </source>
</evidence>
<accession>A0A0P9H974</accession>
<gene>
    <name evidence="2" type="ORF">SE17_25830</name>
</gene>
<dbReference type="Pfam" id="PF14690">
    <property type="entry name" value="Zn_ribbon_ISL3"/>
    <property type="match status" value="1"/>
</dbReference>
<sequence length="190" mass="21324">MIPFALPGFVVESVQLAGPTIIIDAQAVRSIVACPDCQQPSSRIHSRYIRTPRALPLSEHRVRLRLLVRRFFCSSPEYPRRTFAERLPDLLPAYAQRTSRFTHAVQTLGFALGGRPAARIASKLRLPVSRMTCVRVVRATLQPSFSTPDVLGGDDFAFRKGRVYGTILVDLPQRRPIDLLPDRTAETFAR</sequence>
<name>A0A0P9H974_9CHLR</name>
<dbReference type="PANTHER" id="PTHR33498:SF1">
    <property type="entry name" value="TRANSPOSASE FOR INSERTION SEQUENCE ELEMENT IS1557"/>
    <property type="match status" value="1"/>
</dbReference>
<dbReference type="PANTHER" id="PTHR33498">
    <property type="entry name" value="TRANSPOSASE FOR INSERTION SEQUENCE ELEMENT IS1557"/>
    <property type="match status" value="1"/>
</dbReference>
<keyword evidence="3" id="KW-1185">Reference proteome</keyword>
<dbReference type="AlphaFoldDB" id="A0A0P9H974"/>
<dbReference type="EMBL" id="LJCR01001294">
    <property type="protein sequence ID" value="KPV50627.1"/>
    <property type="molecule type" value="Genomic_DNA"/>
</dbReference>
<reference evidence="2 3" key="1">
    <citation type="submission" date="2015-09" db="EMBL/GenBank/DDBJ databases">
        <title>Draft genome sequence of Kouleothrix aurantiaca JCM 19913.</title>
        <authorList>
            <person name="Hemp J."/>
        </authorList>
    </citation>
    <scope>NUCLEOTIDE SEQUENCE [LARGE SCALE GENOMIC DNA]</scope>
    <source>
        <strain evidence="2 3">COM-B</strain>
    </source>
</reference>
<comment type="caution">
    <text evidence="2">The sequence shown here is derived from an EMBL/GenBank/DDBJ whole genome shotgun (WGS) entry which is preliminary data.</text>
</comment>
<protein>
    <recommendedName>
        <fullName evidence="1">Transposase IS204/IS1001/IS1096/IS1165 zinc-finger domain-containing protein</fullName>
    </recommendedName>
</protein>
<dbReference type="InterPro" id="IPR047951">
    <property type="entry name" value="Transpos_ISL3"/>
</dbReference>
<organism evidence="2 3">
    <name type="scientific">Kouleothrix aurantiaca</name>
    <dbReference type="NCBI Taxonomy" id="186479"/>
    <lineage>
        <taxon>Bacteria</taxon>
        <taxon>Bacillati</taxon>
        <taxon>Chloroflexota</taxon>
        <taxon>Chloroflexia</taxon>
        <taxon>Chloroflexales</taxon>
        <taxon>Roseiflexineae</taxon>
        <taxon>Roseiflexaceae</taxon>
        <taxon>Kouleothrix</taxon>
    </lineage>
</organism>
<dbReference type="Proteomes" id="UP000050509">
    <property type="component" value="Unassembled WGS sequence"/>
</dbReference>